<keyword evidence="9 11" id="KW-0408">Iron</keyword>
<evidence type="ECO:0000256" key="6">
    <source>
        <dbReference type="ARBA" id="ARBA00022827"/>
    </source>
</evidence>
<dbReference type="Gene3D" id="2.10.240.10">
    <property type="entry name" value="Dihydroorotate dehydrogenase, electron transfer subunit"/>
    <property type="match status" value="1"/>
</dbReference>
<dbReference type="CDD" id="cd06218">
    <property type="entry name" value="DHOD_e_trans"/>
    <property type="match status" value="1"/>
</dbReference>
<evidence type="ECO:0000256" key="10">
    <source>
        <dbReference type="ARBA" id="ARBA00023014"/>
    </source>
</evidence>
<dbReference type="EMBL" id="JAOQJQ010000003">
    <property type="protein sequence ID" value="MCU6762326.1"/>
    <property type="molecule type" value="Genomic_DNA"/>
</dbReference>
<proteinExistence type="inferred from homology"/>
<feature type="binding site" evidence="11">
    <location>
        <position position="223"/>
    </location>
    <ligand>
        <name>[2Fe-2S] cluster</name>
        <dbReference type="ChEBI" id="CHEBI:190135"/>
    </ligand>
</feature>
<dbReference type="PROSITE" id="PS51384">
    <property type="entry name" value="FAD_FR"/>
    <property type="match status" value="1"/>
</dbReference>
<comment type="function">
    <text evidence="11">Responsible for channeling the electrons from the oxidation of dihydroorotate from the FMN redox center in the PyrD type B subunit to the ultimate electron acceptor NAD(+).</text>
</comment>
<feature type="binding site" evidence="11">
    <location>
        <begin position="53"/>
        <end position="56"/>
    </location>
    <ligand>
        <name>FAD</name>
        <dbReference type="ChEBI" id="CHEBI:57692"/>
    </ligand>
</feature>
<dbReference type="PANTHER" id="PTHR43513:SF3">
    <property type="entry name" value="DIHYDROOROTATE DEHYDROGENASE B (NAD(+)), ELECTRON TRANSFER SUBUNIT-RELATED"/>
    <property type="match status" value="1"/>
</dbReference>
<keyword evidence="6 11" id="KW-0274">FAD</keyword>
<accession>A0ABT2TKG8</accession>
<dbReference type="InterPro" id="IPR050353">
    <property type="entry name" value="PyrK_electron_transfer"/>
</dbReference>
<evidence type="ECO:0000313" key="13">
    <source>
        <dbReference type="EMBL" id="MCU6762326.1"/>
    </source>
</evidence>
<comment type="caution">
    <text evidence="13">The sequence shown here is derived from an EMBL/GenBank/DDBJ whole genome shotgun (WGS) entry which is preliminary data.</text>
</comment>
<dbReference type="SUPFAM" id="SSF63380">
    <property type="entry name" value="Riboflavin synthase domain-like"/>
    <property type="match status" value="1"/>
</dbReference>
<keyword evidence="3 11" id="KW-0285">Flavoprotein</keyword>
<evidence type="ECO:0000256" key="4">
    <source>
        <dbReference type="ARBA" id="ARBA00022714"/>
    </source>
</evidence>
<sequence>MSAKRCLASVYEQQELVPGIFSMWMLCKEISDEAGPGQFLILYCQDQSRKLGRPISICEIDRENGRIRIVYRVAGKGTEEFSKLKCKDVITVLGPLGNGYDILPGRALLTAGGIGIPPMLELAKQLPGEVTVALGYRDGSMFLKEEFEKYAKVVVATEDGSFGTRGTVLDAIQTEGITGDFICACGPKQMLFALQRYAAKKEISAFLSLEEKMACGIGICLGCAVPVRIGDGFTYKRVCKDGPVFNSKEIIFDE</sequence>
<evidence type="ECO:0000259" key="12">
    <source>
        <dbReference type="PROSITE" id="PS51384"/>
    </source>
</evidence>
<dbReference type="Gene3D" id="3.40.50.80">
    <property type="entry name" value="Nucleotide-binding domain of ferredoxin-NADP reductase (FNR) module"/>
    <property type="match status" value="1"/>
</dbReference>
<dbReference type="InterPro" id="IPR008333">
    <property type="entry name" value="Cbr1-like_FAD-bd_dom"/>
</dbReference>
<keyword evidence="5 11" id="KW-0479">Metal-binding</keyword>
<keyword evidence="7 11" id="KW-0665">Pyrimidine biosynthesis</keyword>
<evidence type="ECO:0000256" key="7">
    <source>
        <dbReference type="ARBA" id="ARBA00022975"/>
    </source>
</evidence>
<feature type="domain" description="FAD-binding FR-type" evidence="12">
    <location>
        <begin position="3"/>
        <end position="102"/>
    </location>
</feature>
<evidence type="ECO:0000256" key="5">
    <source>
        <dbReference type="ARBA" id="ARBA00022723"/>
    </source>
</evidence>
<dbReference type="InterPro" id="IPR023455">
    <property type="entry name" value="Dihydroorotate_DHASE_ETsu"/>
</dbReference>
<feature type="binding site" evidence="11">
    <location>
        <begin position="70"/>
        <end position="72"/>
    </location>
    <ligand>
        <name>FAD</name>
        <dbReference type="ChEBI" id="CHEBI:57692"/>
    </ligand>
</feature>
<feature type="binding site" evidence="11">
    <location>
        <position position="215"/>
    </location>
    <ligand>
        <name>[2Fe-2S] cluster</name>
        <dbReference type="ChEBI" id="CHEBI:190135"/>
    </ligand>
</feature>
<evidence type="ECO:0000256" key="1">
    <source>
        <dbReference type="ARBA" id="ARBA00006422"/>
    </source>
</evidence>
<feature type="binding site" evidence="11">
    <location>
        <position position="239"/>
    </location>
    <ligand>
        <name>[2Fe-2S] cluster</name>
        <dbReference type="ChEBI" id="CHEBI:190135"/>
    </ligand>
</feature>
<dbReference type="SUPFAM" id="SSF52343">
    <property type="entry name" value="Ferredoxin reductase-like, C-terminal NADP-linked domain"/>
    <property type="match status" value="1"/>
</dbReference>
<comment type="subunit">
    <text evidence="11">Heterotetramer of 2 PyrK and 2 PyrD type B subunits.</text>
</comment>
<gene>
    <name evidence="11" type="primary">pyrK</name>
    <name evidence="13" type="ORF">OCV88_08275</name>
</gene>
<dbReference type="Gene3D" id="2.40.30.10">
    <property type="entry name" value="Translation factors"/>
    <property type="match status" value="1"/>
</dbReference>
<keyword evidence="10 11" id="KW-0411">Iron-sulfur</keyword>
<evidence type="ECO:0000256" key="8">
    <source>
        <dbReference type="ARBA" id="ARBA00022982"/>
    </source>
</evidence>
<comment type="pathway">
    <text evidence="11">Pyrimidine metabolism; UMP biosynthesis via de novo pathway; orotate from (S)-dihydroorotate (NAD(+) route): step 1/1.</text>
</comment>
<name>A0ABT2TKG8_9FIRM</name>
<evidence type="ECO:0000256" key="9">
    <source>
        <dbReference type="ARBA" id="ARBA00023004"/>
    </source>
</evidence>
<comment type="similarity">
    <text evidence="1 11">Belongs to the PyrK family.</text>
</comment>
<keyword evidence="8 11" id="KW-0249">Electron transport</keyword>
<dbReference type="InterPro" id="IPR039261">
    <property type="entry name" value="FNR_nucleotide-bd"/>
</dbReference>
<keyword evidence="2 11" id="KW-0813">Transport</keyword>
<dbReference type="Pfam" id="PF00970">
    <property type="entry name" value="FAD_binding_6"/>
    <property type="match status" value="1"/>
</dbReference>
<dbReference type="InterPro" id="IPR019480">
    <property type="entry name" value="Dihydroorotate_DH_Fe-S-bd"/>
</dbReference>
<dbReference type="InterPro" id="IPR017927">
    <property type="entry name" value="FAD-bd_FR_type"/>
</dbReference>
<dbReference type="PIRSF" id="PIRSF006816">
    <property type="entry name" value="Cyc3_hyd_g"/>
    <property type="match status" value="1"/>
</dbReference>
<keyword evidence="4 11" id="KW-0001">2Fe-2S</keyword>
<comment type="cofactor">
    <cofactor evidence="11">
        <name>[2Fe-2S] cluster</name>
        <dbReference type="ChEBI" id="CHEBI:190135"/>
    </cofactor>
    <text evidence="11">Binds 1 [2Fe-2S] cluster per subunit.</text>
</comment>
<evidence type="ECO:0000256" key="3">
    <source>
        <dbReference type="ARBA" id="ARBA00022630"/>
    </source>
</evidence>
<feature type="binding site" evidence="11">
    <location>
        <begin position="77"/>
        <end position="78"/>
    </location>
    <ligand>
        <name>FAD</name>
        <dbReference type="ChEBI" id="CHEBI:57692"/>
    </ligand>
</feature>
<dbReference type="InterPro" id="IPR017938">
    <property type="entry name" value="Riboflavin_synthase-like_b-brl"/>
</dbReference>
<organism evidence="13 14">
    <name type="scientific">Brotonthovivens ammoniilytica</name>
    <dbReference type="NCBI Taxonomy" id="2981725"/>
    <lineage>
        <taxon>Bacteria</taxon>
        <taxon>Bacillati</taxon>
        <taxon>Bacillota</taxon>
        <taxon>Clostridia</taxon>
        <taxon>Lachnospirales</taxon>
        <taxon>Lachnospiraceae</taxon>
        <taxon>Brotonthovivens</taxon>
    </lineage>
</organism>
<evidence type="ECO:0000256" key="2">
    <source>
        <dbReference type="ARBA" id="ARBA00022448"/>
    </source>
</evidence>
<dbReference type="InterPro" id="IPR012165">
    <property type="entry name" value="Cyt_c3_hydrogenase_gsu"/>
</dbReference>
<dbReference type="PRINTS" id="PR00409">
    <property type="entry name" value="PHDIOXRDTASE"/>
</dbReference>
<dbReference type="InterPro" id="IPR037117">
    <property type="entry name" value="Dihydroorotate_DH_ele_sf"/>
</dbReference>
<comment type="cofactor">
    <cofactor evidence="11">
        <name>FAD</name>
        <dbReference type="ChEBI" id="CHEBI:57692"/>
    </cofactor>
    <text evidence="11">Binds 1 FAD per subunit.</text>
</comment>
<reference evidence="13 14" key="1">
    <citation type="journal article" date="2021" name="ISME Commun">
        <title>Automated analysis of genomic sequences facilitates high-throughput and comprehensive description of bacteria.</title>
        <authorList>
            <person name="Hitch T.C.A."/>
        </authorList>
    </citation>
    <scope>NUCLEOTIDE SEQUENCE [LARGE SCALE GENOMIC DNA]</scope>
    <source>
        <strain evidence="13 14">Sanger_109</strain>
    </source>
</reference>
<evidence type="ECO:0000256" key="11">
    <source>
        <dbReference type="HAMAP-Rule" id="MF_01211"/>
    </source>
</evidence>
<protein>
    <recommendedName>
        <fullName evidence="11">Dihydroorotate dehydrogenase B (NAD(+)), electron transfer subunit</fullName>
    </recommendedName>
    <alternativeName>
        <fullName evidence="11">Dihydroorotate oxidase B, electron transfer subunit</fullName>
    </alternativeName>
</protein>
<keyword evidence="14" id="KW-1185">Reference proteome</keyword>
<evidence type="ECO:0000313" key="14">
    <source>
        <dbReference type="Proteomes" id="UP001652442"/>
    </source>
</evidence>
<dbReference type="RefSeq" id="WP_158425041.1">
    <property type="nucleotide sequence ID" value="NZ_JAOQJQ010000003.1"/>
</dbReference>
<feature type="binding site" evidence="11">
    <location>
        <position position="220"/>
    </location>
    <ligand>
        <name>[2Fe-2S] cluster</name>
        <dbReference type="ChEBI" id="CHEBI:190135"/>
    </ligand>
</feature>
<dbReference type="PANTHER" id="PTHR43513">
    <property type="entry name" value="DIHYDROOROTATE DEHYDROGENASE B (NAD(+)), ELECTRON TRANSFER SUBUNIT"/>
    <property type="match status" value="1"/>
</dbReference>
<dbReference type="Proteomes" id="UP001652442">
    <property type="component" value="Unassembled WGS sequence"/>
</dbReference>
<dbReference type="HAMAP" id="MF_01211">
    <property type="entry name" value="DHODB_Fe_S_bind"/>
    <property type="match status" value="1"/>
</dbReference>
<dbReference type="Pfam" id="PF10418">
    <property type="entry name" value="DHODB_Fe-S_bind"/>
    <property type="match status" value="1"/>
</dbReference>